<organism evidence="1">
    <name type="scientific">Anguilla anguilla</name>
    <name type="common">European freshwater eel</name>
    <name type="synonym">Muraena anguilla</name>
    <dbReference type="NCBI Taxonomy" id="7936"/>
    <lineage>
        <taxon>Eukaryota</taxon>
        <taxon>Metazoa</taxon>
        <taxon>Chordata</taxon>
        <taxon>Craniata</taxon>
        <taxon>Vertebrata</taxon>
        <taxon>Euteleostomi</taxon>
        <taxon>Actinopterygii</taxon>
        <taxon>Neopterygii</taxon>
        <taxon>Teleostei</taxon>
        <taxon>Anguilliformes</taxon>
        <taxon>Anguillidae</taxon>
        <taxon>Anguilla</taxon>
    </lineage>
</organism>
<sequence length="44" mass="5312">MTPTGLSAAQDKTSWLCKRRRWFIPFPWNRERFRCILSATKNQI</sequence>
<reference evidence="1" key="2">
    <citation type="journal article" date="2015" name="Fish Shellfish Immunol.">
        <title>Early steps in the European eel (Anguilla anguilla)-Vibrio vulnificus interaction in the gills: Role of the RtxA13 toxin.</title>
        <authorList>
            <person name="Callol A."/>
            <person name="Pajuelo D."/>
            <person name="Ebbesson L."/>
            <person name="Teles M."/>
            <person name="MacKenzie S."/>
            <person name="Amaro C."/>
        </authorList>
    </citation>
    <scope>NUCLEOTIDE SEQUENCE</scope>
</reference>
<name>A0A0E9SQ21_ANGAN</name>
<protein>
    <submittedName>
        <fullName evidence="1">Uncharacterized protein</fullName>
    </submittedName>
</protein>
<dbReference type="AlphaFoldDB" id="A0A0E9SQ21"/>
<reference evidence="1" key="1">
    <citation type="submission" date="2014-11" db="EMBL/GenBank/DDBJ databases">
        <authorList>
            <person name="Amaro Gonzalez C."/>
        </authorList>
    </citation>
    <scope>NUCLEOTIDE SEQUENCE</scope>
</reference>
<accession>A0A0E9SQ21</accession>
<dbReference type="EMBL" id="GBXM01065827">
    <property type="protein sequence ID" value="JAH42750.1"/>
    <property type="molecule type" value="Transcribed_RNA"/>
</dbReference>
<proteinExistence type="predicted"/>
<evidence type="ECO:0000313" key="1">
    <source>
        <dbReference type="EMBL" id="JAH42750.1"/>
    </source>
</evidence>